<dbReference type="GO" id="GO:0005739">
    <property type="term" value="C:mitochondrion"/>
    <property type="evidence" value="ECO:0007669"/>
    <property type="project" value="TreeGrafter"/>
</dbReference>
<gene>
    <name evidence="1" type="ORF">CTI12_AA265160</name>
</gene>
<dbReference type="STRING" id="35608.A0A2U1NI65"/>
<dbReference type="OrthoDB" id="10268090at2759"/>
<dbReference type="Proteomes" id="UP000245207">
    <property type="component" value="Unassembled WGS sequence"/>
</dbReference>
<name>A0A2U1NI65_ARTAN</name>
<dbReference type="PANTHER" id="PTHR12286:SF11">
    <property type="entry name" value="SACCHAROPINE DEHYDROGENASE, NADP BINDING DOMAIN, NAD(P)-BINDING DOMAIN SUPERFAMILY"/>
    <property type="match status" value="1"/>
</dbReference>
<accession>A0A2U1NI65</accession>
<evidence type="ECO:0000313" key="2">
    <source>
        <dbReference type="Proteomes" id="UP000245207"/>
    </source>
</evidence>
<dbReference type="EMBL" id="PKPP01002780">
    <property type="protein sequence ID" value="PWA73156.1"/>
    <property type="molecule type" value="Genomic_DNA"/>
</dbReference>
<keyword evidence="2" id="KW-1185">Reference proteome</keyword>
<dbReference type="GO" id="GO:0009247">
    <property type="term" value="P:glycolipid biosynthetic process"/>
    <property type="evidence" value="ECO:0007669"/>
    <property type="project" value="TreeGrafter"/>
</dbReference>
<dbReference type="AlphaFoldDB" id="A0A2U1NI65"/>
<dbReference type="GO" id="GO:0005886">
    <property type="term" value="C:plasma membrane"/>
    <property type="evidence" value="ECO:0007669"/>
    <property type="project" value="TreeGrafter"/>
</dbReference>
<dbReference type="InterPro" id="IPR051276">
    <property type="entry name" value="Saccharopine_DH-like_oxidrdct"/>
</dbReference>
<dbReference type="GO" id="GO:0005811">
    <property type="term" value="C:lipid droplet"/>
    <property type="evidence" value="ECO:0007669"/>
    <property type="project" value="TreeGrafter"/>
</dbReference>
<comment type="caution">
    <text evidence="1">The sequence shown here is derived from an EMBL/GenBank/DDBJ whole genome shotgun (WGS) entry which is preliminary data.</text>
</comment>
<sequence length="294" mass="32319">MEAVYYDKAVEMGSLVVSACFDRFLLSYADDRWVTLQRYESAFWVANAGNLMKLRRTTRRKRARPSIPGYAPPPRGFEVEHQQKIGLWGIKLPSADASIIRRTLSFLAEYPSGLEGGYEDPKHAEKRAAFWSQIKPAHFGVKIASKTRLGLQLIITVGTIIGRLSSSPLGRWLLLTFPAICTFGLFKKNGPTAAEVAGGSFKMWFVGHGFSDASRVSGEPDMEVVTRIKGPEIGYVTTPIILIQCALILLKQRGDLPNGGVFPPGIVFGPTDLQSRLQKNGISFEVISKSAISA</sequence>
<organism evidence="1 2">
    <name type="scientific">Artemisia annua</name>
    <name type="common">Sweet wormwood</name>
    <dbReference type="NCBI Taxonomy" id="35608"/>
    <lineage>
        <taxon>Eukaryota</taxon>
        <taxon>Viridiplantae</taxon>
        <taxon>Streptophyta</taxon>
        <taxon>Embryophyta</taxon>
        <taxon>Tracheophyta</taxon>
        <taxon>Spermatophyta</taxon>
        <taxon>Magnoliopsida</taxon>
        <taxon>eudicotyledons</taxon>
        <taxon>Gunneridae</taxon>
        <taxon>Pentapetalae</taxon>
        <taxon>asterids</taxon>
        <taxon>campanulids</taxon>
        <taxon>Asterales</taxon>
        <taxon>Asteraceae</taxon>
        <taxon>Asteroideae</taxon>
        <taxon>Anthemideae</taxon>
        <taxon>Artemisiinae</taxon>
        <taxon>Artemisia</taxon>
    </lineage>
</organism>
<protein>
    <submittedName>
        <fullName evidence="1">Saccharopine dehydrogenase-like oxidoreductase</fullName>
    </submittedName>
</protein>
<evidence type="ECO:0000313" key="1">
    <source>
        <dbReference type="EMBL" id="PWA73156.1"/>
    </source>
</evidence>
<proteinExistence type="predicted"/>
<reference evidence="1 2" key="1">
    <citation type="journal article" date="2018" name="Mol. Plant">
        <title>The genome of Artemisia annua provides insight into the evolution of Asteraceae family and artemisinin biosynthesis.</title>
        <authorList>
            <person name="Shen Q."/>
            <person name="Zhang L."/>
            <person name="Liao Z."/>
            <person name="Wang S."/>
            <person name="Yan T."/>
            <person name="Shi P."/>
            <person name="Liu M."/>
            <person name="Fu X."/>
            <person name="Pan Q."/>
            <person name="Wang Y."/>
            <person name="Lv Z."/>
            <person name="Lu X."/>
            <person name="Zhang F."/>
            <person name="Jiang W."/>
            <person name="Ma Y."/>
            <person name="Chen M."/>
            <person name="Hao X."/>
            <person name="Li L."/>
            <person name="Tang Y."/>
            <person name="Lv G."/>
            <person name="Zhou Y."/>
            <person name="Sun X."/>
            <person name="Brodelius P.E."/>
            <person name="Rose J.K.C."/>
            <person name="Tang K."/>
        </authorList>
    </citation>
    <scope>NUCLEOTIDE SEQUENCE [LARGE SCALE GENOMIC DNA]</scope>
    <source>
        <strain evidence="2">cv. Huhao1</strain>
        <tissue evidence="1">Leaf</tissue>
    </source>
</reference>
<dbReference type="PANTHER" id="PTHR12286">
    <property type="entry name" value="SACCHAROPINE DEHYDROGENASE-LIKE OXIDOREDUCTASE"/>
    <property type="match status" value="1"/>
</dbReference>